<dbReference type="GO" id="GO:0006412">
    <property type="term" value="P:translation"/>
    <property type="evidence" value="ECO:0007669"/>
    <property type="project" value="TreeGrafter"/>
</dbReference>
<dbReference type="PANTHER" id="PTHR10724">
    <property type="entry name" value="30S RIBOSOMAL PROTEIN S1"/>
    <property type="match status" value="1"/>
</dbReference>
<name>A0A1I0DX22_9FIRM</name>
<dbReference type="AlphaFoldDB" id="A0A1I0DX22"/>
<gene>
    <name evidence="2" type="primary">yugI</name>
    <name evidence="2" type="ORF">IMSAGC017_01925</name>
    <name evidence="3" type="ORF">SAMN04489758_10853</name>
</gene>
<protein>
    <submittedName>
        <fullName evidence="3">General stress protein 13</fullName>
    </submittedName>
</protein>
<keyword evidence="4" id="KW-1185">Reference proteome</keyword>
<evidence type="ECO:0000259" key="1">
    <source>
        <dbReference type="PROSITE" id="PS50126"/>
    </source>
</evidence>
<dbReference type="Proteomes" id="UP000198558">
    <property type="component" value="Unassembled WGS sequence"/>
</dbReference>
<dbReference type="InterPro" id="IPR050437">
    <property type="entry name" value="Ribos_protein_bS1-like"/>
</dbReference>
<dbReference type="Pfam" id="PF00575">
    <property type="entry name" value="S1"/>
    <property type="match status" value="1"/>
</dbReference>
<reference evidence="4" key="2">
    <citation type="submission" date="2016-10" db="EMBL/GenBank/DDBJ databases">
        <authorList>
            <person name="Varghese N."/>
            <person name="Submissions S."/>
        </authorList>
    </citation>
    <scope>NUCLEOTIDE SEQUENCE [LARGE SCALE GENOMIC DNA]</scope>
    <source>
        <strain evidence="4">DSM 1551</strain>
    </source>
</reference>
<dbReference type="GeneID" id="78288055"/>
<dbReference type="PANTHER" id="PTHR10724:SF10">
    <property type="entry name" value="S1 RNA-BINDING DOMAIN-CONTAINING PROTEIN 1"/>
    <property type="match status" value="1"/>
</dbReference>
<dbReference type="NCBIfam" id="NF040579">
    <property type="entry name" value="S1_dom_CvfD"/>
    <property type="match status" value="1"/>
</dbReference>
<dbReference type="InterPro" id="IPR012340">
    <property type="entry name" value="NA-bd_OB-fold"/>
</dbReference>
<dbReference type="Proteomes" id="UP000490821">
    <property type="component" value="Unassembled WGS sequence"/>
</dbReference>
<dbReference type="EMBL" id="FOIN01000008">
    <property type="protein sequence ID" value="SET37208.1"/>
    <property type="molecule type" value="Genomic_DNA"/>
</dbReference>
<proteinExistence type="predicted"/>
<dbReference type="GO" id="GO:0003729">
    <property type="term" value="F:mRNA binding"/>
    <property type="evidence" value="ECO:0007669"/>
    <property type="project" value="TreeGrafter"/>
</dbReference>
<sequence>MSQKIKRGDIVDVKITGIQPYGAFASLPDNSTGLIHISEISDKFVKSIDSFVKVGEFIKVKIIDFDEETNHAKLSLKAIDNRYRRRNKRVYYKNPRRLIVETPNGFAPLSFAMKKWLKQGITEES</sequence>
<dbReference type="RefSeq" id="WP_092353190.1">
    <property type="nucleotide sequence ID" value="NZ_BLMI01000236.1"/>
</dbReference>
<dbReference type="EMBL" id="BLMI01000236">
    <property type="protein sequence ID" value="GFI41880.1"/>
    <property type="molecule type" value="Genomic_DNA"/>
</dbReference>
<dbReference type="PROSITE" id="PS50126">
    <property type="entry name" value="S1"/>
    <property type="match status" value="1"/>
</dbReference>
<dbReference type="OrthoDB" id="9810507at2"/>
<reference evidence="3" key="1">
    <citation type="submission" date="2016-10" db="EMBL/GenBank/DDBJ databases">
        <authorList>
            <person name="de Groot N.N."/>
        </authorList>
    </citation>
    <scope>NUCLEOTIDE SEQUENCE [LARGE SCALE GENOMIC DNA]</scope>
    <source>
        <strain evidence="3">DSM 1551</strain>
    </source>
</reference>
<evidence type="ECO:0000313" key="2">
    <source>
        <dbReference type="EMBL" id="GFI41880.1"/>
    </source>
</evidence>
<dbReference type="GO" id="GO:0003735">
    <property type="term" value="F:structural constituent of ribosome"/>
    <property type="evidence" value="ECO:0007669"/>
    <property type="project" value="TreeGrafter"/>
</dbReference>
<evidence type="ECO:0000313" key="4">
    <source>
        <dbReference type="Proteomes" id="UP000198558"/>
    </source>
</evidence>
<evidence type="ECO:0000313" key="3">
    <source>
        <dbReference type="EMBL" id="SET37208.1"/>
    </source>
</evidence>
<feature type="domain" description="S1 motif" evidence="1">
    <location>
        <begin position="8"/>
        <end position="77"/>
    </location>
</feature>
<dbReference type="InterPro" id="IPR003029">
    <property type="entry name" value="S1_domain"/>
</dbReference>
<dbReference type="SUPFAM" id="SSF50249">
    <property type="entry name" value="Nucleic acid-binding proteins"/>
    <property type="match status" value="1"/>
</dbReference>
<evidence type="ECO:0000313" key="5">
    <source>
        <dbReference type="Proteomes" id="UP000490821"/>
    </source>
</evidence>
<dbReference type="Gene3D" id="2.40.50.140">
    <property type="entry name" value="Nucleic acid-binding proteins"/>
    <property type="match status" value="1"/>
</dbReference>
<accession>A0A1I0DX22</accession>
<reference evidence="2 5" key="3">
    <citation type="journal article" date="2020" name="Microbiome">
        <title>Single-cell genomics of uncultured bacteria reveals dietary fiber responders in the mouse gut microbiota.</title>
        <authorList>
            <person name="Chijiiwa R."/>
            <person name="Hosokawa M."/>
            <person name="Kogawa M."/>
            <person name="Nishikawa Y."/>
            <person name="Ide K."/>
            <person name="Sakanashi C."/>
            <person name="Takahashi K."/>
            <person name="Takeyama H."/>
        </authorList>
    </citation>
    <scope>NUCLEOTIDE SEQUENCE [LARGE SCALE GENOMIC DNA]</scope>
    <source>
        <strain evidence="2">IMSAGC_017</strain>
    </source>
</reference>
<organism evidence="3 4">
    <name type="scientific">Thomasclavelia cocleata</name>
    <dbReference type="NCBI Taxonomy" id="69824"/>
    <lineage>
        <taxon>Bacteria</taxon>
        <taxon>Bacillati</taxon>
        <taxon>Bacillota</taxon>
        <taxon>Erysipelotrichia</taxon>
        <taxon>Erysipelotrichales</taxon>
        <taxon>Coprobacillaceae</taxon>
        <taxon>Thomasclavelia</taxon>
    </lineage>
</organism>
<dbReference type="SMART" id="SM00316">
    <property type="entry name" value="S1"/>
    <property type="match status" value="1"/>
</dbReference>